<comment type="function">
    <text evidence="8">One of the primary rRNA binding proteins, it binds directly to 16S rRNA central domain where it helps coordinate assembly of the platform of the 30S subunit.</text>
</comment>
<reference evidence="11" key="1">
    <citation type="submission" date="2022-05" db="EMBL/GenBank/DDBJ databases">
        <title>Impact of host demography and evolutionary history on endosymbiont molecular evolution: a test in carpenter ants (Genus Camponotus) and their Blochmannia endosymbionts.</title>
        <authorList>
            <person name="Manthey J.D."/>
            <person name="Giron J.C."/>
            <person name="Hruska J.P."/>
        </authorList>
    </citation>
    <scope>NUCLEOTIDE SEQUENCE</scope>
    <source>
        <strain evidence="11">C-049</strain>
        <strain evidence="10">C-050</strain>
    </source>
</reference>
<dbReference type="KEGG" id="bhb:M9394_02645"/>
<keyword evidence="4 8" id="KW-0689">Ribosomal protein</keyword>
<dbReference type="HAMAP" id="MF_01302_B">
    <property type="entry name" value="Ribosomal_uS8_B"/>
    <property type="match status" value="1"/>
</dbReference>
<evidence type="ECO:0000313" key="11">
    <source>
        <dbReference type="EMBL" id="URJ27437.1"/>
    </source>
</evidence>
<evidence type="ECO:0000256" key="6">
    <source>
        <dbReference type="ARBA" id="ARBA00035258"/>
    </source>
</evidence>
<comment type="subunit">
    <text evidence="7 8">Part of the 30S ribosomal subunit. Contacts proteins S5 and S12.</text>
</comment>
<dbReference type="PANTHER" id="PTHR11758">
    <property type="entry name" value="40S RIBOSOMAL PROTEIN S15A"/>
    <property type="match status" value="1"/>
</dbReference>
<dbReference type="GO" id="GO:0019843">
    <property type="term" value="F:rRNA binding"/>
    <property type="evidence" value="ECO:0007669"/>
    <property type="project" value="UniProtKB-UniRule"/>
</dbReference>
<dbReference type="GO" id="GO:0006412">
    <property type="term" value="P:translation"/>
    <property type="evidence" value="ECO:0007669"/>
    <property type="project" value="UniProtKB-UniRule"/>
</dbReference>
<evidence type="ECO:0000256" key="9">
    <source>
        <dbReference type="RuleBase" id="RU003660"/>
    </source>
</evidence>
<evidence type="ECO:0000313" key="13">
    <source>
        <dbReference type="Proteomes" id="UP001056483"/>
    </source>
</evidence>
<dbReference type="Pfam" id="PF00410">
    <property type="entry name" value="Ribosomal_S8"/>
    <property type="match status" value="1"/>
</dbReference>
<name>A0AAE9ID64_9ENTR</name>
<evidence type="ECO:0000313" key="12">
    <source>
        <dbReference type="Proteomes" id="UP001056323"/>
    </source>
</evidence>
<evidence type="ECO:0000256" key="1">
    <source>
        <dbReference type="ARBA" id="ARBA00006471"/>
    </source>
</evidence>
<dbReference type="Gene3D" id="3.30.1370.30">
    <property type="match status" value="1"/>
</dbReference>
<dbReference type="Proteomes" id="UP001056483">
    <property type="component" value="Chromosome"/>
</dbReference>
<evidence type="ECO:0000256" key="8">
    <source>
        <dbReference type="HAMAP-Rule" id="MF_01302"/>
    </source>
</evidence>
<dbReference type="Proteomes" id="UP001056323">
    <property type="component" value="Chromosome"/>
</dbReference>
<dbReference type="InterPro" id="IPR000630">
    <property type="entry name" value="Ribosomal_uS8"/>
</dbReference>
<keyword evidence="13" id="KW-1185">Reference proteome</keyword>
<dbReference type="FunFam" id="3.30.1370.30:FF:000002">
    <property type="entry name" value="30S ribosomal protein S8"/>
    <property type="match status" value="1"/>
</dbReference>
<dbReference type="GO" id="GO:0005737">
    <property type="term" value="C:cytoplasm"/>
    <property type="evidence" value="ECO:0007669"/>
    <property type="project" value="UniProtKB-ARBA"/>
</dbReference>
<dbReference type="PROSITE" id="PS00053">
    <property type="entry name" value="RIBOSOMAL_S8"/>
    <property type="match status" value="1"/>
</dbReference>
<comment type="similarity">
    <text evidence="1 8 9">Belongs to the universal ribosomal protein uS8 family.</text>
</comment>
<dbReference type="InterPro" id="IPR047863">
    <property type="entry name" value="Ribosomal_uS8_CS"/>
</dbReference>
<dbReference type="GO" id="GO:0003735">
    <property type="term" value="F:structural constituent of ribosome"/>
    <property type="evidence" value="ECO:0007669"/>
    <property type="project" value="InterPro"/>
</dbReference>
<proteinExistence type="inferred from homology"/>
<evidence type="ECO:0000256" key="2">
    <source>
        <dbReference type="ARBA" id="ARBA00022730"/>
    </source>
</evidence>
<dbReference type="AlphaFoldDB" id="A0AAE9ID64"/>
<dbReference type="SUPFAM" id="SSF56047">
    <property type="entry name" value="Ribosomal protein S8"/>
    <property type="match status" value="1"/>
</dbReference>
<evidence type="ECO:0000256" key="3">
    <source>
        <dbReference type="ARBA" id="ARBA00022884"/>
    </source>
</evidence>
<keyword evidence="3 8" id="KW-0694">RNA-binding</keyword>
<dbReference type="InterPro" id="IPR035987">
    <property type="entry name" value="Ribosomal_uS8_sf"/>
</dbReference>
<evidence type="ECO:0000256" key="4">
    <source>
        <dbReference type="ARBA" id="ARBA00022980"/>
    </source>
</evidence>
<evidence type="ECO:0000313" key="10">
    <source>
        <dbReference type="EMBL" id="URJ24633.1"/>
    </source>
</evidence>
<evidence type="ECO:0000256" key="5">
    <source>
        <dbReference type="ARBA" id="ARBA00023274"/>
    </source>
</evidence>
<keyword evidence="2 8" id="KW-0699">rRNA-binding</keyword>
<evidence type="ECO:0000256" key="7">
    <source>
        <dbReference type="ARBA" id="ARBA00046740"/>
    </source>
</evidence>
<keyword evidence="5 8" id="KW-0687">Ribonucleoprotein</keyword>
<organism evidence="11 12">
    <name type="scientific">Candidatus Blochmanniella camponoti</name>
    <dbReference type="NCBI Taxonomy" id="108080"/>
    <lineage>
        <taxon>Bacteria</taxon>
        <taxon>Pseudomonadati</taxon>
        <taxon>Pseudomonadota</taxon>
        <taxon>Gammaproteobacteria</taxon>
        <taxon>Enterobacterales</taxon>
        <taxon>Enterobacteriaceae</taxon>
        <taxon>ant endosymbionts</taxon>
        <taxon>Candidatus Blochmanniella</taxon>
    </lineage>
</organism>
<protein>
    <recommendedName>
        <fullName evidence="6 8">Small ribosomal subunit protein uS8</fullName>
    </recommendedName>
</protein>
<dbReference type="FunFam" id="3.30.1490.10:FF:000001">
    <property type="entry name" value="30S ribosomal protein S8"/>
    <property type="match status" value="1"/>
</dbReference>
<sequence>MSMQDSIADMLTTIRNGQISKKEKVCTPSSAMKVAIVHVLAEEGFIQKYNIKDSIKPTLEVFLKYYQKRKPVIDIIKRISRPGLRIYKKRKELPQIMSGMGIVIISTSKGVITDNRARQLNVGGEIICYVS</sequence>
<dbReference type="EMBL" id="CP097751">
    <property type="protein sequence ID" value="URJ27437.1"/>
    <property type="molecule type" value="Genomic_DNA"/>
</dbReference>
<gene>
    <name evidence="8 11" type="primary">rpsH</name>
    <name evidence="11" type="ORF">M9394_02645</name>
    <name evidence="10" type="ORF">M9404_00695</name>
</gene>
<dbReference type="GO" id="GO:0005840">
    <property type="term" value="C:ribosome"/>
    <property type="evidence" value="ECO:0007669"/>
    <property type="project" value="UniProtKB-KW"/>
</dbReference>
<accession>A0AAE9ID64</accession>
<dbReference type="NCBIfam" id="NF001109">
    <property type="entry name" value="PRK00136.1"/>
    <property type="match status" value="1"/>
</dbReference>
<dbReference type="Gene3D" id="3.30.1490.10">
    <property type="match status" value="1"/>
</dbReference>
<dbReference type="GO" id="GO:1990904">
    <property type="term" value="C:ribonucleoprotein complex"/>
    <property type="evidence" value="ECO:0007669"/>
    <property type="project" value="UniProtKB-KW"/>
</dbReference>
<dbReference type="EMBL" id="CP097750">
    <property type="protein sequence ID" value="URJ24633.1"/>
    <property type="molecule type" value="Genomic_DNA"/>
</dbReference>
<dbReference type="RefSeq" id="WP_250246918.1">
    <property type="nucleotide sequence ID" value="NZ_CP097749.1"/>
</dbReference>